<feature type="transmembrane region" description="Helical" evidence="1">
    <location>
        <begin position="170"/>
        <end position="188"/>
    </location>
</feature>
<sequence length="345" mass="37173">MERLAHVDALRGSAAVLLLVQTLLVPLAGDGPPTDYGLDLWLLAILWFLLGCGFVVPASLHASTDGGRGFIVRRLLRLVPTYLLAAVLTLMLLPDAPAWLPGVQAPTAAIPFEVAGAYGAMPPILMFYGLCLLLHQLGLLQSVSLRTGCALLLLAGALLLAMARQLLNEALPVTLPLVLSLMFFASLWHEAQHEQSSYARRRAREYARYTLRAYGLVLPVIFIVGWSRGEASWLRDLLTYAVALAAFVLLTGRLPLRTPLLLWLGNLGYGLYLLLPAMRQLANMLMQSIALSAAAADLTGAALGLVLALGAAMLCRLLLEQPLAHAGKRLTGQCGLLPLARLHSR</sequence>
<accession>A0A061JSG3</accession>
<feature type="transmembrane region" description="Helical" evidence="1">
    <location>
        <begin position="145"/>
        <end position="164"/>
    </location>
</feature>
<name>A0A061JSG3_STUST</name>
<evidence type="ECO:0008006" key="4">
    <source>
        <dbReference type="Google" id="ProtNLM"/>
    </source>
</evidence>
<organism evidence="2 3">
    <name type="scientific">Stutzerimonas stutzeri KOS6</name>
    <dbReference type="NCBI Taxonomy" id="1218352"/>
    <lineage>
        <taxon>Bacteria</taxon>
        <taxon>Pseudomonadati</taxon>
        <taxon>Pseudomonadota</taxon>
        <taxon>Gammaproteobacteria</taxon>
        <taxon>Pseudomonadales</taxon>
        <taxon>Pseudomonadaceae</taxon>
        <taxon>Stutzerimonas</taxon>
    </lineage>
</organism>
<reference evidence="2 3" key="1">
    <citation type="journal article" date="2013" name="Genome Announc.">
        <title>Draft Genome of the Nitrogen-Fixing Bacterium Pseudomonas stutzeri Strain KOS6 Isolated from Industrial Hydrocarbon Sludge.</title>
        <authorList>
            <person name="Grigoryeva T.V."/>
            <person name="Laikov A.V."/>
            <person name="Naumova R.P."/>
            <person name="Manolov A.I."/>
            <person name="Larin A.K."/>
            <person name="Karpova I.Y."/>
            <person name="Semashko T.A."/>
            <person name="Alexeev D.G."/>
            <person name="Kostryukova E.S."/>
            <person name="Muller R."/>
            <person name="Govorun V.M."/>
        </authorList>
    </citation>
    <scope>NUCLEOTIDE SEQUENCE [LARGE SCALE GENOMIC DNA]</scope>
    <source>
        <strain evidence="2 3">KOS6</strain>
    </source>
</reference>
<dbReference type="RefSeq" id="WP_003297023.1">
    <property type="nucleotide sequence ID" value="NZ_KK020676.1"/>
</dbReference>
<evidence type="ECO:0000256" key="1">
    <source>
        <dbReference type="SAM" id="Phobius"/>
    </source>
</evidence>
<feature type="transmembrane region" description="Helical" evidence="1">
    <location>
        <begin position="12"/>
        <end position="29"/>
    </location>
</feature>
<dbReference type="AlphaFoldDB" id="A0A061JSG3"/>
<dbReference type="HOGENOM" id="CLU_005679_2_0_6"/>
<protein>
    <recommendedName>
        <fullName evidence="4">Acyltransferase</fullName>
    </recommendedName>
</protein>
<comment type="caution">
    <text evidence="2">The sequence shown here is derived from an EMBL/GenBank/DDBJ whole genome shotgun (WGS) entry which is preliminary data.</text>
</comment>
<feature type="transmembrane region" description="Helical" evidence="1">
    <location>
        <begin position="114"/>
        <end position="133"/>
    </location>
</feature>
<dbReference type="OrthoDB" id="6860122at2"/>
<keyword evidence="1" id="KW-0812">Transmembrane</keyword>
<feature type="transmembrane region" description="Helical" evidence="1">
    <location>
        <begin position="260"/>
        <end position="278"/>
    </location>
</feature>
<feature type="transmembrane region" description="Helical" evidence="1">
    <location>
        <begin position="41"/>
        <end position="63"/>
    </location>
</feature>
<evidence type="ECO:0000313" key="3">
    <source>
        <dbReference type="Proteomes" id="UP000026923"/>
    </source>
</evidence>
<dbReference type="EMBL" id="AMCZ02000003">
    <property type="protein sequence ID" value="EWC42652.1"/>
    <property type="molecule type" value="Genomic_DNA"/>
</dbReference>
<feature type="transmembrane region" description="Helical" evidence="1">
    <location>
        <begin position="209"/>
        <end position="227"/>
    </location>
</feature>
<keyword evidence="1" id="KW-1133">Transmembrane helix</keyword>
<dbReference type="eggNOG" id="COG1835">
    <property type="taxonomic scope" value="Bacteria"/>
</dbReference>
<feature type="transmembrane region" description="Helical" evidence="1">
    <location>
        <begin position="298"/>
        <end position="319"/>
    </location>
</feature>
<dbReference type="Proteomes" id="UP000026923">
    <property type="component" value="Unassembled WGS sequence"/>
</dbReference>
<evidence type="ECO:0000313" key="2">
    <source>
        <dbReference type="EMBL" id="EWC42652.1"/>
    </source>
</evidence>
<proteinExistence type="predicted"/>
<keyword evidence="1" id="KW-0472">Membrane</keyword>
<feature type="transmembrane region" description="Helical" evidence="1">
    <location>
        <begin position="233"/>
        <end position="251"/>
    </location>
</feature>
<feature type="transmembrane region" description="Helical" evidence="1">
    <location>
        <begin position="75"/>
        <end position="94"/>
    </location>
</feature>
<gene>
    <name evidence="2" type="ORF">B597_004385</name>
</gene>